<protein>
    <submittedName>
        <fullName evidence="2">Peptidase A1 domain-containing protein</fullName>
    </submittedName>
</protein>
<accession>A0A1I7UKT4</accession>
<proteinExistence type="predicted"/>
<dbReference type="WBParaSite" id="Csp11.Scaffold630.g16959.t1">
    <property type="protein sequence ID" value="Csp11.Scaffold630.g16959.t1"/>
    <property type="gene ID" value="Csp11.Scaffold630.g16959"/>
</dbReference>
<sequence>MSIRHKYALNGVCTFENVREHMEANNFPEIPIGTIGGIDGWVFTMRQGIINDETYYKPLIYTREDATITRRYYSSILKNDGTLVFPRMGFLTLETYYGIGGHPIPVDEWLDEEDGYLTNGGIMIGYGLQIEGILSPNNIWTFNFHDPLLDCQRKCNMITFHEDSEDFGEPEYFYCHKQLLTFHSTYFDSDSNENQMIELADENLTHFNHFLQFSHGVSGFGATNSPRGLALTIRLLKRDQLEELSGETMKKCVCEWKTTRQCGDPFDVGCCFGYCDYGPWIQNRLKNFGRTIYSGIFEKTIASEFGMPTVFRDTKLKCWKIIVEKTVEPMFGADCPYFMELLYTEQQENDYAANMIVIHE</sequence>
<name>A0A1I7UKT4_9PELO</name>
<evidence type="ECO:0000313" key="1">
    <source>
        <dbReference type="Proteomes" id="UP000095282"/>
    </source>
</evidence>
<organism evidence="1 2">
    <name type="scientific">Caenorhabditis tropicalis</name>
    <dbReference type="NCBI Taxonomy" id="1561998"/>
    <lineage>
        <taxon>Eukaryota</taxon>
        <taxon>Metazoa</taxon>
        <taxon>Ecdysozoa</taxon>
        <taxon>Nematoda</taxon>
        <taxon>Chromadorea</taxon>
        <taxon>Rhabditida</taxon>
        <taxon>Rhabditina</taxon>
        <taxon>Rhabditomorpha</taxon>
        <taxon>Rhabditoidea</taxon>
        <taxon>Rhabditidae</taxon>
        <taxon>Peloderinae</taxon>
        <taxon>Caenorhabditis</taxon>
    </lineage>
</organism>
<reference evidence="2" key="1">
    <citation type="submission" date="2016-11" db="UniProtKB">
        <authorList>
            <consortium name="WormBaseParasite"/>
        </authorList>
    </citation>
    <scope>IDENTIFICATION</scope>
</reference>
<evidence type="ECO:0000313" key="2">
    <source>
        <dbReference type="WBParaSite" id="Csp11.Scaffold630.g16959.t1"/>
    </source>
</evidence>
<dbReference type="Proteomes" id="UP000095282">
    <property type="component" value="Unplaced"/>
</dbReference>
<keyword evidence="1" id="KW-1185">Reference proteome</keyword>
<dbReference type="eggNOG" id="ENOG502TJU5">
    <property type="taxonomic scope" value="Eukaryota"/>
</dbReference>
<dbReference type="AlphaFoldDB" id="A0A1I7UKT4"/>